<evidence type="ECO:0000313" key="1">
    <source>
        <dbReference type="EMBL" id="PXF57063.1"/>
    </source>
</evidence>
<proteinExistence type="predicted"/>
<accession>A0AC61KYI6</accession>
<dbReference type="Proteomes" id="UP000248329">
    <property type="component" value="Unassembled WGS sequence"/>
</dbReference>
<protein>
    <submittedName>
        <fullName evidence="1">BioY family transporter</fullName>
    </submittedName>
</protein>
<dbReference type="EMBL" id="PQXF01000072">
    <property type="protein sequence ID" value="PXF57063.1"/>
    <property type="molecule type" value="Genomic_DNA"/>
</dbReference>
<reference evidence="1" key="1">
    <citation type="submission" date="2018-01" db="EMBL/GenBank/DDBJ databases">
        <authorList>
            <person name="Krukenberg V."/>
        </authorList>
    </citation>
    <scope>NUCLEOTIDE SEQUENCE</scope>
    <source>
        <strain evidence="1">E20ANME2</strain>
    </source>
</reference>
<sequence>MHEQTSVRPMIYASMFAALTAIGAFIRIPIPASPVPITLQVFFVLLAGLLLGSKWAGMSMIVYAMLGIIGFPVFSGGLSGIGVILGPTGGYLIGFVPAAFVTGLVTETFGRSTPAAVGAMIAGIAAIYLLGAFQLSVVAGLSIPQSVVIGVLPFLIGDSIKLVAALIVSRLAGQVIR</sequence>
<evidence type="ECO:0000313" key="2">
    <source>
        <dbReference type="Proteomes" id="UP000248329"/>
    </source>
</evidence>
<name>A0AC61KYI6_9EURY</name>
<comment type="caution">
    <text evidence="1">The sequence shown here is derived from an EMBL/GenBank/DDBJ whole genome shotgun (WGS) entry which is preliminary data.</text>
</comment>
<gene>
    <name evidence="1" type="ORF">C4B59_15865</name>
</gene>
<organism evidence="1 2">
    <name type="scientific">Candidatus Methanogaster sp</name>
    <dbReference type="NCBI Taxonomy" id="3386292"/>
    <lineage>
        <taxon>Archaea</taxon>
        <taxon>Methanobacteriati</taxon>
        <taxon>Methanobacteriota</taxon>
        <taxon>Stenosarchaea group</taxon>
        <taxon>Methanomicrobia</taxon>
        <taxon>Methanosarcinales</taxon>
        <taxon>ANME-2 cluster</taxon>
        <taxon>Candidatus Methanogasteraceae</taxon>
        <taxon>Candidatus Methanogaster</taxon>
    </lineage>
</organism>